<proteinExistence type="predicted"/>
<feature type="compositionally biased region" description="Polar residues" evidence="1">
    <location>
        <begin position="716"/>
        <end position="726"/>
    </location>
</feature>
<comment type="caution">
    <text evidence="2">The sequence shown here is derived from an EMBL/GenBank/DDBJ whole genome shotgun (WGS) entry which is preliminary data.</text>
</comment>
<dbReference type="OrthoDB" id="6077919at2759"/>
<dbReference type="EMBL" id="CADEBD010000443">
    <property type="protein sequence ID" value="CAB3255566.1"/>
    <property type="molecule type" value="Genomic_DNA"/>
</dbReference>
<dbReference type="AlphaFoldDB" id="A0A8S1B9K4"/>
<feature type="compositionally biased region" description="Low complexity" evidence="1">
    <location>
        <begin position="706"/>
        <end position="715"/>
    </location>
</feature>
<evidence type="ECO:0000313" key="2">
    <source>
        <dbReference type="EMBL" id="CAB3255566.1"/>
    </source>
</evidence>
<feature type="compositionally biased region" description="Polar residues" evidence="1">
    <location>
        <begin position="613"/>
        <end position="622"/>
    </location>
</feature>
<evidence type="ECO:0000313" key="3">
    <source>
        <dbReference type="Proteomes" id="UP000494256"/>
    </source>
</evidence>
<feature type="region of interest" description="Disordered" evidence="1">
    <location>
        <begin position="121"/>
        <end position="142"/>
    </location>
</feature>
<feature type="region of interest" description="Disordered" evidence="1">
    <location>
        <begin position="847"/>
        <end position="889"/>
    </location>
</feature>
<evidence type="ECO:0000256" key="1">
    <source>
        <dbReference type="SAM" id="MobiDB-lite"/>
    </source>
</evidence>
<feature type="compositionally biased region" description="Low complexity" evidence="1">
    <location>
        <begin position="623"/>
        <end position="660"/>
    </location>
</feature>
<feature type="region of interest" description="Disordered" evidence="1">
    <location>
        <begin position="706"/>
        <end position="726"/>
    </location>
</feature>
<protein>
    <submittedName>
        <fullName evidence="2">Uncharacterized protein</fullName>
    </submittedName>
</protein>
<organism evidence="2 3">
    <name type="scientific">Arctia plantaginis</name>
    <name type="common">Wood tiger moth</name>
    <name type="synonym">Phalaena plantaginis</name>
    <dbReference type="NCBI Taxonomy" id="874455"/>
    <lineage>
        <taxon>Eukaryota</taxon>
        <taxon>Metazoa</taxon>
        <taxon>Ecdysozoa</taxon>
        <taxon>Arthropoda</taxon>
        <taxon>Hexapoda</taxon>
        <taxon>Insecta</taxon>
        <taxon>Pterygota</taxon>
        <taxon>Neoptera</taxon>
        <taxon>Endopterygota</taxon>
        <taxon>Lepidoptera</taxon>
        <taxon>Glossata</taxon>
        <taxon>Ditrysia</taxon>
        <taxon>Noctuoidea</taxon>
        <taxon>Erebidae</taxon>
        <taxon>Arctiinae</taxon>
        <taxon>Arctia</taxon>
    </lineage>
</organism>
<feature type="region of interest" description="Disordered" evidence="1">
    <location>
        <begin position="609"/>
        <end position="692"/>
    </location>
</feature>
<dbReference type="Proteomes" id="UP000494256">
    <property type="component" value="Unassembled WGS sequence"/>
</dbReference>
<feature type="compositionally biased region" description="Basic and acidic residues" evidence="1">
    <location>
        <begin position="870"/>
        <end position="889"/>
    </location>
</feature>
<name>A0A8S1B9K4_ARCPL</name>
<gene>
    <name evidence="2" type="ORF">APLA_LOCUS15269</name>
</gene>
<feature type="compositionally biased region" description="Basic and acidic residues" evidence="1">
    <location>
        <begin position="123"/>
        <end position="137"/>
    </location>
</feature>
<sequence>MLVSHLSVKACNQVRRGDCTRYSALYRVAVNCGVSAFGQAKPRAHLVRMFPRKCGGQRHNTLKMRLYALILCGFLMTICAEPDPKKYKSQIKEKTKHSNSTLTADEKKFLREIEAKFGIQNDSIKEEKTNDTTKSDKATSSQPGHFPAVIAIEIVNDTDTKTKGKRTIDANLGYGYKTNNGYTYSYFGKPSQEKGKFMIYPYSQAETPAGQVQSFHTIHHYEKSNGKNVKTSVEIHPSQAFELVKVKDEKSGYNYEKPAVEFKTPSAHAYSTSSYTSHPSTLYTTYNGDKFSTLSGQFPTVMQNYLVDPSQLIKNPEYQNVGLTQDHLRGSHIEQKVVPVLVLRIPSSVLTSPTAELYANLPHNYPLSNYLNNLNLQELVNQYFKKSGYNFAPQVMAYSSPLSSAAVESSAGSSVSQYEPQHYAHPYVQPSYTHSHTSGVQYSAVQPVMAKYPSSYTRHHYSSSKGHSYYKQPSLSQKYEYQYQYFPHSSVSSQKYYMPSHYQQQAEQAAYEQLQSGYSSLGHSVDNQDTNAQIQYETPGHVTSGYESSVTHDIGYGSRQANIASDYTGTEAKSAADYQASLAQLGSVYATPQAQILSEYAATQAQAGTGYGSSQSEYQVQYDNSNGDNSNGDNSNGDNSNGVNSNGDNSNGDISNGVNSEYSVPKDENSQSLPTGYESSVTASPSPYSATENAQDVAQEYYIQNNQQSEQGSESVYPSQATESDISQIESSGHQNYVYQHQPQESSEHGLILTENYPSKDHTIATVYPTQQKAENQKSVKVQSVSYVTPSPQSKYKIPYQVMVPQTYLHNPTSEKVSYVHSQPMSASYSESGLHQDNPSAVEHTLGYHYTPASKHRSRNYQSYLKRMARRNEKSDSKNKSDKNENKSS</sequence>
<accession>A0A8S1B9K4</accession>
<reference evidence="2 3" key="1">
    <citation type="submission" date="2020-04" db="EMBL/GenBank/DDBJ databases">
        <authorList>
            <person name="Wallbank WR R."/>
            <person name="Pardo Diaz C."/>
            <person name="Kozak K."/>
            <person name="Martin S."/>
            <person name="Jiggins C."/>
            <person name="Moest M."/>
            <person name="Warren A I."/>
            <person name="Byers J.R.P. K."/>
            <person name="Montejo-Kovacevich G."/>
            <person name="Yen C E."/>
        </authorList>
    </citation>
    <scope>NUCLEOTIDE SEQUENCE [LARGE SCALE GENOMIC DNA]</scope>
</reference>
<feature type="compositionally biased region" description="Polar residues" evidence="1">
    <location>
        <begin position="670"/>
        <end position="692"/>
    </location>
</feature>